<dbReference type="PANTHER" id="PTHR47514:SF1">
    <property type="entry name" value="TRANSKETOLASE N-TERMINAL SECTION-RELATED"/>
    <property type="match status" value="1"/>
</dbReference>
<keyword evidence="8" id="KW-1185">Reference proteome</keyword>
<dbReference type="InterPro" id="IPR005474">
    <property type="entry name" value="Transketolase_N"/>
</dbReference>
<evidence type="ECO:0000313" key="7">
    <source>
        <dbReference type="EMBL" id="GAX46885.1"/>
    </source>
</evidence>
<dbReference type="OrthoDB" id="8732661at2"/>
<gene>
    <name evidence="7" type="ORF">RsY01_465</name>
</gene>
<dbReference type="SUPFAM" id="SSF52518">
    <property type="entry name" value="Thiamin diphosphate-binding fold (THDP-binding)"/>
    <property type="match status" value="1"/>
</dbReference>
<evidence type="ECO:0000256" key="2">
    <source>
        <dbReference type="ARBA" id="ARBA00007131"/>
    </source>
</evidence>
<feature type="domain" description="Transketolase N-terminal" evidence="6">
    <location>
        <begin position="16"/>
        <end position="248"/>
    </location>
</feature>
<evidence type="ECO:0000256" key="1">
    <source>
        <dbReference type="ARBA" id="ARBA00001964"/>
    </source>
</evidence>
<dbReference type="GO" id="GO:0046872">
    <property type="term" value="F:metal ion binding"/>
    <property type="evidence" value="ECO:0007669"/>
    <property type="project" value="UniProtKB-KW"/>
</dbReference>
<evidence type="ECO:0000259" key="6">
    <source>
        <dbReference type="Pfam" id="PF00456"/>
    </source>
</evidence>
<name>A0A224XAY9_9LACT</name>
<keyword evidence="5" id="KW-0786">Thiamine pyrophosphate</keyword>
<dbReference type="RefSeq" id="WP_094783946.1">
    <property type="nucleotide sequence ID" value="NZ_BEDT01000001.1"/>
</dbReference>
<dbReference type="GO" id="GO:0016740">
    <property type="term" value="F:transferase activity"/>
    <property type="evidence" value="ECO:0007669"/>
    <property type="project" value="UniProtKB-KW"/>
</dbReference>
<organism evidence="7 8">
    <name type="scientific">Pseudolactococcus reticulitermitis</name>
    <dbReference type="NCBI Taxonomy" id="2025039"/>
    <lineage>
        <taxon>Bacteria</taxon>
        <taxon>Bacillati</taxon>
        <taxon>Bacillota</taxon>
        <taxon>Bacilli</taxon>
        <taxon>Lactobacillales</taxon>
        <taxon>Streptococcaceae</taxon>
        <taxon>Pseudolactococcus</taxon>
    </lineage>
</organism>
<keyword evidence="3" id="KW-0808">Transferase</keyword>
<dbReference type="Gene3D" id="3.40.50.970">
    <property type="match status" value="1"/>
</dbReference>
<dbReference type="InterPro" id="IPR029061">
    <property type="entry name" value="THDP-binding"/>
</dbReference>
<keyword evidence="4" id="KW-0479">Metal-binding</keyword>
<dbReference type="AlphaFoldDB" id="A0A224XAY9"/>
<dbReference type="CDD" id="cd02012">
    <property type="entry name" value="TPP_TK"/>
    <property type="match status" value="1"/>
</dbReference>
<evidence type="ECO:0000256" key="3">
    <source>
        <dbReference type="ARBA" id="ARBA00022679"/>
    </source>
</evidence>
<reference evidence="8" key="1">
    <citation type="submission" date="2017-08" db="EMBL/GenBank/DDBJ databases">
        <title>Draft genome sequence of Lactococcus sp. strain Rs-Y01, isolated from the gut of the lower termite Reticulitermes speratus.</title>
        <authorList>
            <person name="Ohkuma M."/>
            <person name="Yuki M."/>
        </authorList>
    </citation>
    <scope>NUCLEOTIDE SEQUENCE [LARGE SCALE GENOMIC DNA]</scope>
    <source>
        <strain evidence="8">Rs-Y01</strain>
    </source>
</reference>
<dbReference type="Pfam" id="PF00456">
    <property type="entry name" value="Transketolase_N"/>
    <property type="match status" value="1"/>
</dbReference>
<dbReference type="PANTHER" id="PTHR47514">
    <property type="entry name" value="TRANSKETOLASE N-TERMINAL SECTION-RELATED"/>
    <property type="match status" value="1"/>
</dbReference>
<dbReference type="Proteomes" id="UP000218689">
    <property type="component" value="Unassembled WGS sequence"/>
</dbReference>
<comment type="similarity">
    <text evidence="2">Belongs to the transketolase family.</text>
</comment>
<dbReference type="InterPro" id="IPR049557">
    <property type="entry name" value="Transketolase_CS"/>
</dbReference>
<sequence>MNIEELREKSIELRKNIIQMVFNAESGHFGGSLSSIDLINYIYEEYILKSNDVFILSKGHSAPALYAKLAQSKIISKELLTTFRSNGSTLTGHPSSTIPGISFGLGSLGQGASIGVGVALALKLKNIDRKVFVLLGDGELNEGQVWEAMYSSKSLNLSNLVFVVDQNCMQLDGFCDKVSKFDNLKCKFKSFLGVDPIEIDGNDYDEIQYAFSRLKCNTPQVVLAKTIKGKGVHFMENNPDFHSYRVNKEEKIYLFEEANKCLNKMEGNKRENYSN</sequence>
<evidence type="ECO:0000313" key="8">
    <source>
        <dbReference type="Proteomes" id="UP000218689"/>
    </source>
</evidence>
<dbReference type="EMBL" id="BEDT01000001">
    <property type="protein sequence ID" value="GAX46885.1"/>
    <property type="molecule type" value="Genomic_DNA"/>
</dbReference>
<proteinExistence type="inferred from homology"/>
<protein>
    <submittedName>
        <fullName evidence="7">Transketolase N-terminal subunit</fullName>
    </submittedName>
</protein>
<dbReference type="PROSITE" id="PS00801">
    <property type="entry name" value="TRANSKETOLASE_1"/>
    <property type="match status" value="1"/>
</dbReference>
<comment type="cofactor">
    <cofactor evidence="1">
        <name>thiamine diphosphate</name>
        <dbReference type="ChEBI" id="CHEBI:58937"/>
    </cofactor>
</comment>
<evidence type="ECO:0000256" key="5">
    <source>
        <dbReference type="ARBA" id="ARBA00023052"/>
    </source>
</evidence>
<evidence type="ECO:0000256" key="4">
    <source>
        <dbReference type="ARBA" id="ARBA00022723"/>
    </source>
</evidence>
<comment type="caution">
    <text evidence="7">The sequence shown here is derived from an EMBL/GenBank/DDBJ whole genome shotgun (WGS) entry which is preliminary data.</text>
</comment>
<accession>A0A224XAY9</accession>